<sequence length="412" mass="45142">MNAQIFFVQGEFRLIHIPLDVYSSFLQHILKLLLPYYPSTQETPDGHIEGLNSAGKHHFLNISVTPLECSIICHYSWARDIFEPAIQKLQPVLSGASGVSISKDVYNVFSVNSSTGEAGGRVMDLTSPLAMAGVSILFNSTYYTDFIVIPAKDRQTVNQALLARGFEFSESDHKYEPPSYTHSRGPSSASQPPSTPPPSSVAELQDRILSQLRKRNIVPVVPPNLELIQCMGKEIAEEDDYIPPGAHDNGYRHPTDDSDSEPAFWTDINTRLYMRLIMALSEQPRFLSITITEEDGASLLIDKSLLRVFGASVAGDRDAVLIPILLDLAEMPLESTGIVCGVAGKIVDGMRSVESDEFAQYAKELTYLSTVRSGTVLLGRAGTNMALNALKPLHEVINSSDKQSSPMATRAA</sequence>
<dbReference type="PANTHER" id="PTHR31131">
    <property type="entry name" value="CHROMOSOME 1, WHOLE GENOME SHOTGUN SEQUENCE"/>
    <property type="match status" value="1"/>
</dbReference>
<dbReference type="InterPro" id="IPR051719">
    <property type="entry name" value="CASTOR_mTORC1"/>
</dbReference>
<accession>A0A9P7Z3B1</accession>
<dbReference type="OrthoDB" id="58529at2759"/>
<name>A0A9P7Z3B1_9HELO</name>
<dbReference type="SUPFAM" id="SSF55021">
    <property type="entry name" value="ACT-like"/>
    <property type="match status" value="1"/>
</dbReference>
<dbReference type="AlphaFoldDB" id="A0A9P7Z3B1"/>
<organism evidence="3 4">
    <name type="scientific">Calycina marina</name>
    <dbReference type="NCBI Taxonomy" id="1763456"/>
    <lineage>
        <taxon>Eukaryota</taxon>
        <taxon>Fungi</taxon>
        <taxon>Dikarya</taxon>
        <taxon>Ascomycota</taxon>
        <taxon>Pezizomycotina</taxon>
        <taxon>Leotiomycetes</taxon>
        <taxon>Helotiales</taxon>
        <taxon>Pezizellaceae</taxon>
        <taxon>Calycina</taxon>
    </lineage>
</organism>
<proteinExistence type="predicted"/>
<dbReference type="InterPro" id="IPR045865">
    <property type="entry name" value="ACT-like_dom_sf"/>
</dbReference>
<evidence type="ECO:0000313" key="4">
    <source>
        <dbReference type="Proteomes" id="UP000887226"/>
    </source>
</evidence>
<evidence type="ECO:0000256" key="1">
    <source>
        <dbReference type="SAM" id="MobiDB-lite"/>
    </source>
</evidence>
<evidence type="ECO:0000313" key="3">
    <source>
        <dbReference type="EMBL" id="KAG9244526.1"/>
    </source>
</evidence>
<keyword evidence="4" id="KW-1185">Reference proteome</keyword>
<feature type="region of interest" description="Disordered" evidence="1">
    <location>
        <begin position="172"/>
        <end position="201"/>
    </location>
</feature>
<dbReference type="GO" id="GO:0046394">
    <property type="term" value="P:carboxylic acid biosynthetic process"/>
    <property type="evidence" value="ECO:0007669"/>
    <property type="project" value="UniProtKB-ARBA"/>
</dbReference>
<dbReference type="GO" id="GO:0006520">
    <property type="term" value="P:amino acid metabolic process"/>
    <property type="evidence" value="ECO:0007669"/>
    <property type="project" value="UniProtKB-ARBA"/>
</dbReference>
<dbReference type="InterPro" id="IPR027795">
    <property type="entry name" value="CASTOR_ACT_dom"/>
</dbReference>
<dbReference type="Proteomes" id="UP000887226">
    <property type="component" value="Unassembled WGS sequence"/>
</dbReference>
<evidence type="ECO:0000259" key="2">
    <source>
        <dbReference type="Pfam" id="PF13840"/>
    </source>
</evidence>
<feature type="domain" description="CASTOR ACT" evidence="2">
    <location>
        <begin position="104"/>
        <end position="161"/>
    </location>
</feature>
<gene>
    <name evidence="3" type="ORF">BJ878DRAFT_66202</name>
</gene>
<dbReference type="Gene3D" id="3.30.2130.10">
    <property type="entry name" value="VC0802-like"/>
    <property type="match status" value="1"/>
</dbReference>
<dbReference type="PANTHER" id="PTHR31131:SF6">
    <property type="entry name" value="CASTOR ACT DOMAIN-CONTAINING PROTEIN"/>
    <property type="match status" value="1"/>
</dbReference>
<reference evidence="3" key="1">
    <citation type="journal article" date="2021" name="IMA Fungus">
        <title>Genomic characterization of three marine fungi, including Emericellopsis atlantica sp. nov. with signatures of a generalist lifestyle and marine biomass degradation.</title>
        <authorList>
            <person name="Hagestad O.C."/>
            <person name="Hou L."/>
            <person name="Andersen J.H."/>
            <person name="Hansen E.H."/>
            <person name="Altermark B."/>
            <person name="Li C."/>
            <person name="Kuhnert E."/>
            <person name="Cox R.J."/>
            <person name="Crous P.W."/>
            <person name="Spatafora J.W."/>
            <person name="Lail K."/>
            <person name="Amirebrahimi M."/>
            <person name="Lipzen A."/>
            <person name="Pangilinan J."/>
            <person name="Andreopoulos W."/>
            <person name="Hayes R.D."/>
            <person name="Ng V."/>
            <person name="Grigoriev I.V."/>
            <person name="Jackson S.A."/>
            <person name="Sutton T.D.S."/>
            <person name="Dobson A.D.W."/>
            <person name="Rama T."/>
        </authorList>
    </citation>
    <scope>NUCLEOTIDE SEQUENCE</scope>
    <source>
        <strain evidence="3">TRa3180A</strain>
    </source>
</reference>
<comment type="caution">
    <text evidence="3">The sequence shown here is derived from an EMBL/GenBank/DDBJ whole genome shotgun (WGS) entry which is preliminary data.</text>
</comment>
<protein>
    <recommendedName>
        <fullName evidence="2">CASTOR ACT domain-containing protein</fullName>
    </recommendedName>
</protein>
<dbReference type="Pfam" id="PF13840">
    <property type="entry name" value="ACT_7"/>
    <property type="match status" value="1"/>
</dbReference>
<dbReference type="EMBL" id="MU253900">
    <property type="protein sequence ID" value="KAG9244526.1"/>
    <property type="molecule type" value="Genomic_DNA"/>
</dbReference>